<accession>A0ABV0WHP3</accession>
<feature type="region of interest" description="Disordered" evidence="1">
    <location>
        <begin position="32"/>
        <end position="60"/>
    </location>
</feature>
<sequence length="378" mass="42813">VFWGQEHLTCLMLVEEHLRNYLHLHKEDSNNSWSKGKACHTQPPPSPVAPSPRAEHSSDDLRTGNFQYIQDSGSQKLPGPHEVVFYSETEDNPGVMLWRYSEPRVLTFVRITPVPFNTTEDPEISTAYLGDVLQVPCSLEYWDELQQAFVLYREFSLSESCACQLQLPSLSLTEQQKELVASDLWRIVLNHNGEGGDEQSSDSDCGSQLPCDQLVSPIALAACTRVDSCFAPWFVPSLGVSLQLAQLEVHLCHHLEQLGTVPSRKLHPFLPDRKLPQEQEFMVIGSREPQVFMRQWNNGPRHCQEMSFSTQLDCKLLEYRNLTHLQLLQSCALQGQATAMSCPQNTSLAVNVFVDPMFLNISQYAIHTMDTALLSWQQ</sequence>
<dbReference type="InterPro" id="IPR039782">
    <property type="entry name" value="VPS13B"/>
</dbReference>
<dbReference type="EMBL" id="JAHRIM010051060">
    <property type="protein sequence ID" value="MEQ2269126.1"/>
    <property type="molecule type" value="Genomic_DNA"/>
</dbReference>
<feature type="non-terminal residue" evidence="3">
    <location>
        <position position="1"/>
    </location>
</feature>
<feature type="non-terminal residue" evidence="3">
    <location>
        <position position="378"/>
    </location>
</feature>
<name>A0ABV0WHP3_9TELE</name>
<evidence type="ECO:0000313" key="3">
    <source>
        <dbReference type="EMBL" id="MEQ2269126.1"/>
    </source>
</evidence>
<proteinExistence type="predicted"/>
<dbReference type="PANTHER" id="PTHR12517:SF0">
    <property type="entry name" value="INTERMEMBRANE LIPID TRANSFER PROTEIN VPS13B"/>
    <property type="match status" value="1"/>
</dbReference>
<keyword evidence="4" id="KW-1185">Reference proteome</keyword>
<dbReference type="Pfam" id="PF25033">
    <property type="entry name" value="VPS13_M"/>
    <property type="match status" value="1"/>
</dbReference>
<organism evidence="3 4">
    <name type="scientific">Xenotaenia resolanae</name>
    <dbReference type="NCBI Taxonomy" id="208358"/>
    <lineage>
        <taxon>Eukaryota</taxon>
        <taxon>Metazoa</taxon>
        <taxon>Chordata</taxon>
        <taxon>Craniata</taxon>
        <taxon>Vertebrata</taxon>
        <taxon>Euteleostomi</taxon>
        <taxon>Actinopterygii</taxon>
        <taxon>Neopterygii</taxon>
        <taxon>Teleostei</taxon>
        <taxon>Neoteleostei</taxon>
        <taxon>Acanthomorphata</taxon>
        <taxon>Ovalentaria</taxon>
        <taxon>Atherinomorphae</taxon>
        <taxon>Cyprinodontiformes</taxon>
        <taxon>Goodeidae</taxon>
        <taxon>Xenotaenia</taxon>
    </lineage>
</organism>
<reference evidence="3 4" key="1">
    <citation type="submission" date="2021-06" db="EMBL/GenBank/DDBJ databases">
        <authorList>
            <person name="Palmer J.M."/>
        </authorList>
    </citation>
    <scope>NUCLEOTIDE SEQUENCE [LARGE SCALE GENOMIC DNA]</scope>
    <source>
        <strain evidence="3 4">XR_2019</strain>
        <tissue evidence="3">Muscle</tissue>
    </source>
</reference>
<evidence type="ECO:0000259" key="2">
    <source>
        <dbReference type="Pfam" id="PF25033"/>
    </source>
</evidence>
<dbReference type="Proteomes" id="UP001444071">
    <property type="component" value="Unassembled WGS sequence"/>
</dbReference>
<evidence type="ECO:0000256" key="1">
    <source>
        <dbReference type="SAM" id="MobiDB-lite"/>
    </source>
</evidence>
<dbReference type="InterPro" id="IPR056747">
    <property type="entry name" value="VPS13-like_M"/>
</dbReference>
<dbReference type="PANTHER" id="PTHR12517">
    <property type="entry name" value="VACUOLAR PROTEIN SORTING-ASSOCIATED PROTEIN 13B"/>
    <property type="match status" value="1"/>
</dbReference>
<evidence type="ECO:0000313" key="4">
    <source>
        <dbReference type="Proteomes" id="UP001444071"/>
    </source>
</evidence>
<protein>
    <recommendedName>
        <fullName evidence="2">VPS13-like middle region domain-containing protein</fullName>
    </recommendedName>
</protein>
<comment type="caution">
    <text evidence="3">The sequence shown here is derived from an EMBL/GenBank/DDBJ whole genome shotgun (WGS) entry which is preliminary data.</text>
</comment>
<gene>
    <name evidence="3" type="ORF">XENORESO_000068</name>
</gene>
<feature type="domain" description="VPS13-like middle region" evidence="2">
    <location>
        <begin position="1"/>
        <end position="322"/>
    </location>
</feature>